<evidence type="ECO:0000313" key="1">
    <source>
        <dbReference type="EMBL" id="ODP26931.1"/>
    </source>
</evidence>
<reference evidence="1 2" key="1">
    <citation type="submission" date="2016-08" db="EMBL/GenBank/DDBJ databases">
        <title>Genome sequencing of Paenibacillus sp. TI45-13ar, isolated from Korean traditional nuruk.</title>
        <authorList>
            <person name="Kim S.-J."/>
        </authorList>
    </citation>
    <scope>NUCLEOTIDE SEQUENCE [LARGE SCALE GENOMIC DNA]</scope>
    <source>
        <strain evidence="1 2">TI45-13ar</strain>
    </source>
</reference>
<gene>
    <name evidence="1" type="ORF">PTI45_03660</name>
</gene>
<dbReference type="AlphaFoldDB" id="A0A1E3KZZ2"/>
<evidence type="ECO:0000313" key="2">
    <source>
        <dbReference type="Proteomes" id="UP000094578"/>
    </source>
</evidence>
<accession>A0A1E3KZZ2</accession>
<organism evidence="1 2">
    <name type="scientific">Paenibacillus nuruki</name>
    <dbReference type="NCBI Taxonomy" id="1886670"/>
    <lineage>
        <taxon>Bacteria</taxon>
        <taxon>Bacillati</taxon>
        <taxon>Bacillota</taxon>
        <taxon>Bacilli</taxon>
        <taxon>Bacillales</taxon>
        <taxon>Paenibacillaceae</taxon>
        <taxon>Paenibacillus</taxon>
    </lineage>
</organism>
<protein>
    <submittedName>
        <fullName evidence="1">Uncharacterized protein</fullName>
    </submittedName>
</protein>
<comment type="caution">
    <text evidence="1">The sequence shown here is derived from an EMBL/GenBank/DDBJ whole genome shotgun (WGS) entry which is preliminary data.</text>
</comment>
<dbReference type="Proteomes" id="UP000094578">
    <property type="component" value="Unassembled WGS sequence"/>
</dbReference>
<sequence length="198" mass="23754">MNKSYEVEYCNLELRFERRDIQNLIRDLIKEGYSLYWRETEDSFIVSIRTDDHMTKLRFQQTQEGYKLIGDYRIHDSRLSEWMEKLIGDTRGHAIVKRFKDQQILVENILFGEVIRMVEISGFEQRVLYQKESTLTHEALHTLFLSTEGEQRLENIETQIDESLDRLNEAIKTGDTEKIDECKKVLENLRFELIRLEK</sequence>
<dbReference type="RefSeq" id="WP_069329006.1">
    <property type="nucleotide sequence ID" value="NZ_MDER01000070.1"/>
</dbReference>
<keyword evidence="2" id="KW-1185">Reference proteome</keyword>
<dbReference type="STRING" id="1886670.PTI45_03660"/>
<dbReference type="PATRIC" id="fig|1886670.3.peg.3684"/>
<name>A0A1E3KZZ2_9BACL</name>
<dbReference type="EMBL" id="MDER01000070">
    <property type="protein sequence ID" value="ODP26931.1"/>
    <property type="molecule type" value="Genomic_DNA"/>
</dbReference>
<proteinExistence type="predicted"/>